<evidence type="ECO:0000256" key="3">
    <source>
        <dbReference type="ARBA" id="ARBA00022630"/>
    </source>
</evidence>
<feature type="binding site" evidence="12">
    <location>
        <position position="237"/>
    </location>
    <ligand>
        <name>[2Fe-2S] cluster</name>
        <dbReference type="ChEBI" id="CHEBI:190135"/>
    </ligand>
</feature>
<dbReference type="AlphaFoldDB" id="A0A1I4QR22"/>
<accession>A0A1I4QR22</accession>
<dbReference type="InterPro" id="IPR039261">
    <property type="entry name" value="FNR_nucleotide-bd"/>
</dbReference>
<gene>
    <name evidence="14" type="ORF">SAMN05660836_00179</name>
</gene>
<feature type="binding site" evidence="11">
    <location>
        <begin position="71"/>
        <end position="73"/>
    </location>
    <ligand>
        <name>FAD</name>
        <dbReference type="ChEBI" id="CHEBI:57692"/>
    </ligand>
</feature>
<dbReference type="InterPro" id="IPR008333">
    <property type="entry name" value="Cbr1-like_FAD-bd_dom"/>
</dbReference>
<keyword evidence="5 12" id="KW-0479">Metal-binding</keyword>
<dbReference type="InterPro" id="IPR019480">
    <property type="entry name" value="Dihydroorotate_DH_Fe-S-bd"/>
</dbReference>
<evidence type="ECO:0000256" key="8">
    <source>
        <dbReference type="ARBA" id="ARBA00023004"/>
    </source>
</evidence>
<comment type="cofactor">
    <cofactor evidence="11">
        <name>FAD</name>
        <dbReference type="ChEBI" id="CHEBI:57692"/>
    </cofactor>
    <text evidence="11">Binds 1 FAD per subunit.</text>
</comment>
<feature type="binding site" evidence="12">
    <location>
        <position position="229"/>
    </location>
    <ligand>
        <name>[2Fe-2S] cluster</name>
        <dbReference type="ChEBI" id="CHEBI:190135"/>
    </ligand>
</feature>
<evidence type="ECO:0000256" key="10">
    <source>
        <dbReference type="ARBA" id="ARBA00034078"/>
    </source>
</evidence>
<feature type="binding site" evidence="12">
    <location>
        <position position="256"/>
    </location>
    <ligand>
        <name>[2Fe-2S] cluster</name>
        <dbReference type="ChEBI" id="CHEBI:190135"/>
    </ligand>
</feature>
<dbReference type="InterPro" id="IPR017927">
    <property type="entry name" value="FAD-bd_FR_type"/>
</dbReference>
<evidence type="ECO:0000313" key="15">
    <source>
        <dbReference type="Proteomes" id="UP000199611"/>
    </source>
</evidence>
<evidence type="ECO:0000256" key="7">
    <source>
        <dbReference type="ARBA" id="ARBA00022982"/>
    </source>
</evidence>
<comment type="cofactor">
    <cofactor evidence="10">
        <name>[2Fe-2S] cluster</name>
        <dbReference type="ChEBI" id="CHEBI:190135"/>
    </cofactor>
</comment>
<sequence>MKKHMEDAIILENVRLNPTTCRMILQAPAVAREARPGQFVMVRVDSSFDPFLRRPFSFFRIDRNEGIIELVYRIVGKGTKIMSTKQKGETVNIVGPMGNGFRPPPEDAASVWFVAGGIGMAALVACMEDIRLRRPRSRRVLFYGAKTHSEFIPKIYFSSLCHEVHYSTDDGSAGFCGTVLDCMKSVTGANSLPSYLYACGPPSMLKHTANWVIENKIPAQFCLESVMGCGMGACLGCALPGQVDYGHGKTRFVHVCFEGPVFYPEQIRWEEL</sequence>
<dbReference type="RefSeq" id="WP_093392740.1">
    <property type="nucleotide sequence ID" value="NZ_FOUU01000001.1"/>
</dbReference>
<organism evidence="14 15">
    <name type="scientific">Thermodesulforhabdus norvegica</name>
    <dbReference type="NCBI Taxonomy" id="39841"/>
    <lineage>
        <taxon>Bacteria</taxon>
        <taxon>Pseudomonadati</taxon>
        <taxon>Thermodesulfobacteriota</taxon>
        <taxon>Syntrophobacteria</taxon>
        <taxon>Syntrophobacterales</taxon>
        <taxon>Thermodesulforhabdaceae</taxon>
        <taxon>Thermodesulforhabdus</taxon>
    </lineage>
</organism>
<feature type="binding site" evidence="11">
    <location>
        <begin position="78"/>
        <end position="79"/>
    </location>
    <ligand>
        <name>FAD</name>
        <dbReference type="ChEBI" id="CHEBI:57692"/>
    </ligand>
</feature>
<evidence type="ECO:0000256" key="4">
    <source>
        <dbReference type="ARBA" id="ARBA00022714"/>
    </source>
</evidence>
<evidence type="ECO:0000256" key="9">
    <source>
        <dbReference type="ARBA" id="ARBA00023014"/>
    </source>
</evidence>
<evidence type="ECO:0000256" key="2">
    <source>
        <dbReference type="ARBA" id="ARBA00022448"/>
    </source>
</evidence>
<name>A0A1I4QR22_9BACT</name>
<dbReference type="SUPFAM" id="SSF52343">
    <property type="entry name" value="Ferredoxin reductase-like, C-terminal NADP-linked domain"/>
    <property type="match status" value="1"/>
</dbReference>
<dbReference type="PANTHER" id="PTHR43513">
    <property type="entry name" value="DIHYDROOROTATE DEHYDROGENASE B (NAD(+)), ELECTRON TRANSFER SUBUNIT"/>
    <property type="match status" value="1"/>
</dbReference>
<dbReference type="PROSITE" id="PS51384">
    <property type="entry name" value="FAD_FR"/>
    <property type="match status" value="1"/>
</dbReference>
<feature type="binding site" evidence="11">
    <location>
        <begin position="54"/>
        <end position="57"/>
    </location>
    <ligand>
        <name>FAD</name>
        <dbReference type="ChEBI" id="CHEBI:57692"/>
    </ligand>
</feature>
<evidence type="ECO:0000256" key="1">
    <source>
        <dbReference type="ARBA" id="ARBA00006422"/>
    </source>
</evidence>
<dbReference type="CDD" id="cd06218">
    <property type="entry name" value="DHOD_e_trans"/>
    <property type="match status" value="1"/>
</dbReference>
<dbReference type="Gene3D" id="2.10.240.10">
    <property type="entry name" value="Dihydroorotate dehydrogenase, electron transfer subunit"/>
    <property type="match status" value="1"/>
</dbReference>
<keyword evidence="7" id="KW-0249">Electron transport</keyword>
<dbReference type="Pfam" id="PF10418">
    <property type="entry name" value="DHODB_Fe-S_bind"/>
    <property type="match status" value="1"/>
</dbReference>
<keyword evidence="6 11" id="KW-0274">FAD</keyword>
<dbReference type="Proteomes" id="UP000199611">
    <property type="component" value="Unassembled WGS sequence"/>
</dbReference>
<protein>
    <submittedName>
        <fullName evidence="14">Dihydroorotate oxidase B, electron transfer subunit</fullName>
    </submittedName>
</protein>
<dbReference type="PIRSF" id="PIRSF006816">
    <property type="entry name" value="Cyc3_hyd_g"/>
    <property type="match status" value="1"/>
</dbReference>
<dbReference type="SUPFAM" id="SSF63380">
    <property type="entry name" value="Riboflavin synthase domain-like"/>
    <property type="match status" value="1"/>
</dbReference>
<reference evidence="14 15" key="1">
    <citation type="submission" date="2016-10" db="EMBL/GenBank/DDBJ databases">
        <authorList>
            <person name="de Groot N.N."/>
        </authorList>
    </citation>
    <scope>NUCLEOTIDE SEQUENCE [LARGE SCALE GENOMIC DNA]</scope>
    <source>
        <strain evidence="14 15">DSM 9990</strain>
    </source>
</reference>
<comment type="similarity">
    <text evidence="1">Belongs to the PyrK family.</text>
</comment>
<dbReference type="OrthoDB" id="9796486at2"/>
<keyword evidence="3 11" id="KW-0285">Flavoprotein</keyword>
<dbReference type="GO" id="GO:0006221">
    <property type="term" value="P:pyrimidine nucleotide biosynthetic process"/>
    <property type="evidence" value="ECO:0007669"/>
    <property type="project" value="InterPro"/>
</dbReference>
<feature type="binding site" evidence="12">
    <location>
        <position position="234"/>
    </location>
    <ligand>
        <name>[2Fe-2S] cluster</name>
        <dbReference type="ChEBI" id="CHEBI:190135"/>
    </ligand>
</feature>
<keyword evidence="15" id="KW-1185">Reference proteome</keyword>
<dbReference type="STRING" id="39841.SAMN05660836_00179"/>
<dbReference type="Pfam" id="PF00970">
    <property type="entry name" value="FAD_binding_6"/>
    <property type="match status" value="1"/>
</dbReference>
<feature type="domain" description="FAD-binding FR-type" evidence="13">
    <location>
        <begin position="3"/>
        <end position="103"/>
    </location>
</feature>
<dbReference type="GO" id="GO:0016491">
    <property type="term" value="F:oxidoreductase activity"/>
    <property type="evidence" value="ECO:0007669"/>
    <property type="project" value="InterPro"/>
</dbReference>
<dbReference type="Gene3D" id="2.40.30.10">
    <property type="entry name" value="Translation factors"/>
    <property type="match status" value="1"/>
</dbReference>
<evidence type="ECO:0000256" key="12">
    <source>
        <dbReference type="PIRSR" id="PIRSR006816-2"/>
    </source>
</evidence>
<evidence type="ECO:0000256" key="11">
    <source>
        <dbReference type="PIRSR" id="PIRSR006816-1"/>
    </source>
</evidence>
<keyword evidence="2" id="KW-0813">Transport</keyword>
<keyword evidence="4 12" id="KW-0001">2Fe-2S</keyword>
<dbReference type="InterPro" id="IPR017938">
    <property type="entry name" value="Riboflavin_synthase-like_b-brl"/>
</dbReference>
<dbReference type="InterPro" id="IPR012165">
    <property type="entry name" value="Cyt_c3_hydrogenase_gsu"/>
</dbReference>
<dbReference type="GO" id="GO:0051537">
    <property type="term" value="F:2 iron, 2 sulfur cluster binding"/>
    <property type="evidence" value="ECO:0007669"/>
    <property type="project" value="UniProtKB-KW"/>
</dbReference>
<proteinExistence type="inferred from homology"/>
<dbReference type="GO" id="GO:0050660">
    <property type="term" value="F:flavin adenine dinucleotide binding"/>
    <property type="evidence" value="ECO:0007669"/>
    <property type="project" value="InterPro"/>
</dbReference>
<comment type="cofactor">
    <cofactor evidence="12">
        <name>[2Fe-2S] cluster</name>
        <dbReference type="ChEBI" id="CHEBI:190135"/>
    </cofactor>
    <text evidence="12">Binds 1 [2Fe-2S] cluster per subunit.</text>
</comment>
<dbReference type="InterPro" id="IPR037117">
    <property type="entry name" value="Dihydroorotate_DH_ele_sf"/>
</dbReference>
<dbReference type="PANTHER" id="PTHR43513:SF3">
    <property type="entry name" value="DIHYDROOROTATE DEHYDROGENASE B (NAD(+)), ELECTRON TRANSFER SUBUNIT-RELATED"/>
    <property type="match status" value="1"/>
</dbReference>
<dbReference type="Gene3D" id="3.40.50.80">
    <property type="entry name" value="Nucleotide-binding domain of ferredoxin-NADP reductase (FNR) module"/>
    <property type="match status" value="1"/>
</dbReference>
<evidence type="ECO:0000313" key="14">
    <source>
        <dbReference type="EMBL" id="SFM42524.1"/>
    </source>
</evidence>
<keyword evidence="8 12" id="KW-0408">Iron</keyword>
<dbReference type="InterPro" id="IPR050353">
    <property type="entry name" value="PyrK_electron_transfer"/>
</dbReference>
<evidence type="ECO:0000256" key="5">
    <source>
        <dbReference type="ARBA" id="ARBA00022723"/>
    </source>
</evidence>
<dbReference type="PRINTS" id="PR00410">
    <property type="entry name" value="PHEHYDRXLASE"/>
</dbReference>
<evidence type="ECO:0000259" key="13">
    <source>
        <dbReference type="PROSITE" id="PS51384"/>
    </source>
</evidence>
<keyword evidence="9 12" id="KW-0411">Iron-sulfur</keyword>
<dbReference type="EMBL" id="FOUU01000001">
    <property type="protein sequence ID" value="SFM42524.1"/>
    <property type="molecule type" value="Genomic_DNA"/>
</dbReference>
<evidence type="ECO:0000256" key="6">
    <source>
        <dbReference type="ARBA" id="ARBA00022827"/>
    </source>
</evidence>
<dbReference type="GO" id="GO:0046872">
    <property type="term" value="F:metal ion binding"/>
    <property type="evidence" value="ECO:0007669"/>
    <property type="project" value="UniProtKB-KW"/>
</dbReference>